<dbReference type="Proteomes" id="UP000805193">
    <property type="component" value="Unassembled WGS sequence"/>
</dbReference>
<dbReference type="EMBL" id="JABSTQ010009710">
    <property type="protein sequence ID" value="KAG0426523.1"/>
    <property type="molecule type" value="Genomic_DNA"/>
</dbReference>
<protein>
    <submittedName>
        <fullName evidence="1">Uncharacterized protein</fullName>
    </submittedName>
</protein>
<evidence type="ECO:0000313" key="1">
    <source>
        <dbReference type="EMBL" id="KAG0426523.1"/>
    </source>
</evidence>
<comment type="caution">
    <text evidence="1">The sequence shown here is derived from an EMBL/GenBank/DDBJ whole genome shotgun (WGS) entry which is preliminary data.</text>
</comment>
<sequence length="158" mass="17972">MLHEVPDNVITTVTEDEMDQFVDLCHNREINATKEAPKSSFNIVGHILQRFIIYPGTKWCGDGTLAKDYDDLGMDREADMCCRDHDHSSDSIGALKTKHGLTNSKPYTMTHCRDDCNLYNCLRKVNSSVSNAVGVIYFDVLKLKCFAYDYPQHCTKQN</sequence>
<feature type="non-terminal residue" evidence="1">
    <location>
        <position position="158"/>
    </location>
</feature>
<accession>A0AC60Q053</accession>
<keyword evidence="2" id="KW-1185">Reference proteome</keyword>
<proteinExistence type="predicted"/>
<reference evidence="1 2" key="1">
    <citation type="journal article" date="2020" name="Cell">
        <title>Large-Scale Comparative Analyses of Tick Genomes Elucidate Their Genetic Diversity and Vector Capacities.</title>
        <authorList>
            <consortium name="Tick Genome and Microbiome Consortium (TIGMIC)"/>
            <person name="Jia N."/>
            <person name="Wang J."/>
            <person name="Shi W."/>
            <person name="Du L."/>
            <person name="Sun Y."/>
            <person name="Zhan W."/>
            <person name="Jiang J.F."/>
            <person name="Wang Q."/>
            <person name="Zhang B."/>
            <person name="Ji P."/>
            <person name="Bell-Sakyi L."/>
            <person name="Cui X.M."/>
            <person name="Yuan T.T."/>
            <person name="Jiang B.G."/>
            <person name="Yang W.F."/>
            <person name="Lam T.T."/>
            <person name="Chang Q.C."/>
            <person name="Ding S.J."/>
            <person name="Wang X.J."/>
            <person name="Zhu J.G."/>
            <person name="Ruan X.D."/>
            <person name="Zhao L."/>
            <person name="Wei J.T."/>
            <person name="Ye R.Z."/>
            <person name="Que T.C."/>
            <person name="Du C.H."/>
            <person name="Zhou Y.H."/>
            <person name="Cheng J.X."/>
            <person name="Dai P.F."/>
            <person name="Guo W.B."/>
            <person name="Han X.H."/>
            <person name="Huang E.J."/>
            <person name="Li L.F."/>
            <person name="Wei W."/>
            <person name="Gao Y.C."/>
            <person name="Liu J.Z."/>
            <person name="Shao H.Z."/>
            <person name="Wang X."/>
            <person name="Wang C.C."/>
            <person name="Yang T.C."/>
            <person name="Huo Q.B."/>
            <person name="Li W."/>
            <person name="Chen H.Y."/>
            <person name="Chen S.E."/>
            <person name="Zhou L.G."/>
            <person name="Ni X.B."/>
            <person name="Tian J.H."/>
            <person name="Sheng Y."/>
            <person name="Liu T."/>
            <person name="Pan Y.S."/>
            <person name="Xia L.Y."/>
            <person name="Li J."/>
            <person name="Zhao F."/>
            <person name="Cao W.C."/>
        </authorList>
    </citation>
    <scope>NUCLEOTIDE SEQUENCE [LARGE SCALE GENOMIC DNA]</scope>
    <source>
        <strain evidence="1">Iper-2018</strain>
    </source>
</reference>
<gene>
    <name evidence="1" type="ORF">HPB47_026375</name>
</gene>
<evidence type="ECO:0000313" key="2">
    <source>
        <dbReference type="Proteomes" id="UP000805193"/>
    </source>
</evidence>
<organism evidence="1 2">
    <name type="scientific">Ixodes persulcatus</name>
    <name type="common">Taiga tick</name>
    <dbReference type="NCBI Taxonomy" id="34615"/>
    <lineage>
        <taxon>Eukaryota</taxon>
        <taxon>Metazoa</taxon>
        <taxon>Ecdysozoa</taxon>
        <taxon>Arthropoda</taxon>
        <taxon>Chelicerata</taxon>
        <taxon>Arachnida</taxon>
        <taxon>Acari</taxon>
        <taxon>Parasitiformes</taxon>
        <taxon>Ixodida</taxon>
        <taxon>Ixodoidea</taxon>
        <taxon>Ixodidae</taxon>
        <taxon>Ixodinae</taxon>
        <taxon>Ixodes</taxon>
    </lineage>
</organism>
<name>A0AC60Q053_IXOPE</name>